<dbReference type="Pfam" id="PF05641">
    <property type="entry name" value="Agenet"/>
    <property type="match status" value="1"/>
</dbReference>
<dbReference type="AlphaFoldDB" id="A0AA88WDF4"/>
<dbReference type="EMBL" id="JAVXUP010000533">
    <property type="protein sequence ID" value="KAK3025731.1"/>
    <property type="molecule type" value="Genomic_DNA"/>
</dbReference>
<dbReference type="SMART" id="SM00743">
    <property type="entry name" value="Agenet"/>
    <property type="match status" value="2"/>
</dbReference>
<keyword evidence="2" id="KW-0539">Nucleus</keyword>
<name>A0AA88WDF4_9ASTE</name>
<dbReference type="Proteomes" id="UP001188597">
    <property type="component" value="Unassembled WGS sequence"/>
</dbReference>
<dbReference type="SMART" id="SM01191">
    <property type="entry name" value="ENT"/>
    <property type="match status" value="1"/>
</dbReference>
<dbReference type="InterPro" id="IPR008395">
    <property type="entry name" value="Agenet-like_dom"/>
</dbReference>
<reference evidence="4" key="1">
    <citation type="submission" date="2022-12" db="EMBL/GenBank/DDBJ databases">
        <title>Draft genome assemblies for two species of Escallonia (Escalloniales).</title>
        <authorList>
            <person name="Chanderbali A."/>
            <person name="Dervinis C."/>
            <person name="Anghel I."/>
            <person name="Soltis D."/>
            <person name="Soltis P."/>
            <person name="Zapata F."/>
        </authorList>
    </citation>
    <scope>NUCLEOTIDE SEQUENCE</scope>
    <source>
        <strain evidence="4">UCBG64.0493</strain>
        <tissue evidence="4">Leaf</tissue>
    </source>
</reference>
<keyword evidence="5" id="KW-1185">Reference proteome</keyword>
<dbReference type="PANTHER" id="PTHR31917">
    <property type="entry name" value="AGENET DOMAIN-CONTAINING PROTEIN-RELATED"/>
    <property type="match status" value="1"/>
</dbReference>
<protein>
    <recommendedName>
        <fullName evidence="3">ENT domain-containing protein</fullName>
    </recommendedName>
</protein>
<proteinExistence type="predicted"/>
<evidence type="ECO:0000256" key="2">
    <source>
        <dbReference type="ARBA" id="ARBA00023242"/>
    </source>
</evidence>
<dbReference type="Gene3D" id="1.10.1240.40">
    <property type="entry name" value="ENT domain"/>
    <property type="match status" value="1"/>
</dbReference>
<sequence>MRYKKGSKVEVLRNEVPSASWRSATIVCRNGTITLYDVHPDVADDQVVGNMSRKSIRPCPPLIDLAEDWVPGDVVELFHNLSWKMATVSKFLGRDQFLVRLFGLSQEFIVRKSDLQLRQSWIDSQWIVIGKGSRSCEVGESYWQSTPNYIQTRGSQVKRIDMAKSFYVKDHSLAVQNNINFKESRVASSRTLKRGVPQCDSQVEPCYRSAKKFRATDKEGTCHRVITGISSSSPEKVEAIASTREMLGEKFIYHSLKNRTIGFSGVDAEEKQNGALWYSHTLSLEPNDADSATCSIGPFEDTEGHYNDAESFCPFGNEKGNFISSPKEELHRLELHAYRCTLEALHASGSLSWEQESLVTNLRISLHISNDEHLMELRKLVSNNGQYQHQIAASRAAYEQPLFAIDSELGRIQTTRSSLELVCTNFELRATLEEERGLEEDEKARLDLAE</sequence>
<evidence type="ECO:0000256" key="1">
    <source>
        <dbReference type="ARBA" id="ARBA00004123"/>
    </source>
</evidence>
<dbReference type="InterPro" id="IPR005491">
    <property type="entry name" value="ENT_dom"/>
</dbReference>
<gene>
    <name evidence="4" type="ORF">RJ639_042500</name>
</gene>
<evidence type="ECO:0000259" key="3">
    <source>
        <dbReference type="PROSITE" id="PS51138"/>
    </source>
</evidence>
<dbReference type="GO" id="GO:0005634">
    <property type="term" value="C:nucleus"/>
    <property type="evidence" value="ECO:0007669"/>
    <property type="project" value="UniProtKB-SubCell"/>
</dbReference>
<accession>A0AA88WDF4</accession>
<evidence type="ECO:0000313" key="4">
    <source>
        <dbReference type="EMBL" id="KAK3025731.1"/>
    </source>
</evidence>
<comment type="caution">
    <text evidence="4">The sequence shown here is derived from an EMBL/GenBank/DDBJ whole genome shotgun (WGS) entry which is preliminary data.</text>
</comment>
<feature type="domain" description="ENT" evidence="3">
    <location>
        <begin position="326"/>
        <end position="419"/>
    </location>
</feature>
<dbReference type="InterPro" id="IPR014002">
    <property type="entry name" value="Agenet_dom_plant"/>
</dbReference>
<dbReference type="PROSITE" id="PS51138">
    <property type="entry name" value="ENT"/>
    <property type="match status" value="1"/>
</dbReference>
<dbReference type="Pfam" id="PF03735">
    <property type="entry name" value="ENT"/>
    <property type="match status" value="1"/>
</dbReference>
<comment type="subcellular location">
    <subcellularLocation>
        <location evidence="1">Nucleus</location>
    </subcellularLocation>
</comment>
<dbReference type="SUPFAM" id="SSF158639">
    <property type="entry name" value="ENT-like"/>
    <property type="match status" value="1"/>
</dbReference>
<organism evidence="4 5">
    <name type="scientific">Escallonia herrerae</name>
    <dbReference type="NCBI Taxonomy" id="1293975"/>
    <lineage>
        <taxon>Eukaryota</taxon>
        <taxon>Viridiplantae</taxon>
        <taxon>Streptophyta</taxon>
        <taxon>Embryophyta</taxon>
        <taxon>Tracheophyta</taxon>
        <taxon>Spermatophyta</taxon>
        <taxon>Magnoliopsida</taxon>
        <taxon>eudicotyledons</taxon>
        <taxon>Gunneridae</taxon>
        <taxon>Pentapetalae</taxon>
        <taxon>asterids</taxon>
        <taxon>campanulids</taxon>
        <taxon>Escalloniales</taxon>
        <taxon>Escalloniaceae</taxon>
        <taxon>Escallonia</taxon>
    </lineage>
</organism>
<dbReference type="InterPro" id="IPR036142">
    <property type="entry name" value="ENT_dom-like_sf"/>
</dbReference>
<evidence type="ECO:0000313" key="5">
    <source>
        <dbReference type="Proteomes" id="UP001188597"/>
    </source>
</evidence>
<dbReference type="PANTHER" id="PTHR31917:SF5">
    <property type="entry name" value="OS02G0204500 PROTEIN"/>
    <property type="match status" value="1"/>
</dbReference>